<comment type="caution">
    <text evidence="1">The sequence shown here is derived from an EMBL/GenBank/DDBJ whole genome shotgun (WGS) entry which is preliminary data.</text>
</comment>
<protein>
    <submittedName>
        <fullName evidence="1">CoA-transferase subunit beta</fullName>
        <ecNumber evidence="1">2.8.3.-</ecNumber>
    </submittedName>
</protein>
<dbReference type="Gene3D" id="3.40.1080.10">
    <property type="entry name" value="Glutaconate Coenzyme A-transferase"/>
    <property type="match status" value="1"/>
</dbReference>
<evidence type="ECO:0000313" key="1">
    <source>
        <dbReference type="EMBL" id="CAH0991267.1"/>
    </source>
</evidence>
<accession>A0ABM9AEB5</accession>
<dbReference type="RefSeq" id="WP_237443922.1">
    <property type="nucleotide sequence ID" value="NZ_CAKLPX010000001.1"/>
</dbReference>
<proteinExistence type="predicted"/>
<keyword evidence="2" id="KW-1185">Reference proteome</keyword>
<sequence length="266" mass="28963">MSTFATDYTLAELMIVAAAEAFADKGEVLATGIGVIPRIAASVAMKSSNPELMMTDSEAYLLSEPNPLSRDADYIQRNETWMGFSRIFDNVWSGKRHAMIGPTQIDRFGQANISCIGGTYEQPKVQMLGMRGLPGNSISHGNSFFVPSHNTRVFVEGECDVVNSIGYNPGRLPKGYSFDDIEIGLIITDLCVLDFGGANKAVRLVSVHPGITVEQVVENTGFPLEIPTIVATTTAPTEAQMEIINQIDPKNFRSKQLKDNPKGDRS</sequence>
<keyword evidence="1" id="KW-0808">Transferase</keyword>
<dbReference type="PANTHER" id="PTHR43293">
    <property type="entry name" value="ACETATE COA-TRANSFERASE YDIF"/>
    <property type="match status" value="1"/>
</dbReference>
<dbReference type="InterPro" id="IPR004165">
    <property type="entry name" value="CoA_trans_fam_I"/>
</dbReference>
<dbReference type="InterPro" id="IPR037171">
    <property type="entry name" value="NagB/RpiA_transferase-like"/>
</dbReference>
<name>A0ABM9AEB5_9GAMM</name>
<gene>
    <name evidence="1" type="ORF">SIN8267_01369</name>
</gene>
<organism evidence="1 2">
    <name type="scientific">Sinobacterium norvegicum</name>
    <dbReference type="NCBI Taxonomy" id="1641715"/>
    <lineage>
        <taxon>Bacteria</taxon>
        <taxon>Pseudomonadati</taxon>
        <taxon>Pseudomonadota</taxon>
        <taxon>Gammaproteobacteria</taxon>
        <taxon>Cellvibrionales</taxon>
        <taxon>Spongiibacteraceae</taxon>
        <taxon>Sinobacterium</taxon>
    </lineage>
</organism>
<dbReference type="EC" id="2.8.3.-" evidence="1"/>
<dbReference type="GO" id="GO:0016740">
    <property type="term" value="F:transferase activity"/>
    <property type="evidence" value="ECO:0007669"/>
    <property type="project" value="UniProtKB-KW"/>
</dbReference>
<reference evidence="1" key="1">
    <citation type="submission" date="2021-12" db="EMBL/GenBank/DDBJ databases">
        <authorList>
            <person name="Rodrigo-Torres L."/>
            <person name="Arahal R. D."/>
            <person name="Lucena T."/>
        </authorList>
    </citation>
    <scope>NUCLEOTIDE SEQUENCE</scope>
    <source>
        <strain evidence="1">CECT 8267</strain>
    </source>
</reference>
<dbReference type="Proteomes" id="UP000838100">
    <property type="component" value="Unassembled WGS sequence"/>
</dbReference>
<dbReference type="EMBL" id="CAKLPX010000001">
    <property type="protein sequence ID" value="CAH0991267.1"/>
    <property type="molecule type" value="Genomic_DNA"/>
</dbReference>
<dbReference type="SUPFAM" id="SSF100950">
    <property type="entry name" value="NagB/RpiA/CoA transferase-like"/>
    <property type="match status" value="1"/>
</dbReference>
<evidence type="ECO:0000313" key="2">
    <source>
        <dbReference type="Proteomes" id="UP000838100"/>
    </source>
</evidence>
<dbReference type="SMART" id="SM00882">
    <property type="entry name" value="CoA_trans"/>
    <property type="match status" value="1"/>
</dbReference>
<dbReference type="PANTHER" id="PTHR43293:SF3">
    <property type="entry name" value="CHOLESTEROL RING-CLEAVING HYDROLASE IPDB SUBUNIT"/>
    <property type="match status" value="1"/>
</dbReference>